<dbReference type="SUPFAM" id="SSF51730">
    <property type="entry name" value="FAD-linked oxidoreductase"/>
    <property type="match status" value="1"/>
</dbReference>
<dbReference type="eggNOG" id="KOG0564">
    <property type="taxonomic scope" value="Eukaryota"/>
</dbReference>
<evidence type="ECO:0000256" key="2">
    <source>
        <dbReference type="ARBA" id="ARBA00004777"/>
    </source>
</evidence>
<dbReference type="GO" id="GO:0005829">
    <property type="term" value="C:cytosol"/>
    <property type="evidence" value="ECO:0007669"/>
    <property type="project" value="TreeGrafter"/>
</dbReference>
<dbReference type="FunFam" id="3.20.20.220:FF:000002">
    <property type="entry name" value="Methylenetetrahydrofolate reductase"/>
    <property type="match status" value="1"/>
</dbReference>
<keyword evidence="6" id="KW-0521">NADP</keyword>
<comment type="similarity">
    <text evidence="3">Belongs to the methylenetetrahydrofolate reductase family.</text>
</comment>
<protein>
    <recommendedName>
        <fullName evidence="9">MTHFR SAM-binding regulatory domain-containing protein</fullName>
    </recommendedName>
</protein>
<evidence type="ECO:0000256" key="7">
    <source>
        <dbReference type="ARBA" id="ARBA00023002"/>
    </source>
</evidence>
<evidence type="ECO:0000256" key="3">
    <source>
        <dbReference type="ARBA" id="ARBA00006743"/>
    </source>
</evidence>
<keyword evidence="4" id="KW-0285">Flavoprotein</keyword>
<evidence type="ECO:0000259" key="9">
    <source>
        <dbReference type="Pfam" id="PF21895"/>
    </source>
</evidence>
<dbReference type="EMBL" id="HE612865">
    <property type="protein sequence ID" value="CCE65004.1"/>
    <property type="molecule type" value="Genomic_DNA"/>
</dbReference>
<dbReference type="Pfam" id="PF02219">
    <property type="entry name" value="MTHFR"/>
    <property type="match status" value="2"/>
</dbReference>
<dbReference type="GO" id="GO:0071949">
    <property type="term" value="F:FAD binding"/>
    <property type="evidence" value="ECO:0007669"/>
    <property type="project" value="TreeGrafter"/>
</dbReference>
<gene>
    <name evidence="10" type="primary">TPHA0J01830</name>
    <name evidence="10" type="ordered locus">TPHA_0J01830</name>
</gene>
<dbReference type="GO" id="GO:0004489">
    <property type="term" value="F:methylenetetrahydrofolate reductase [NAD(P)H] activity"/>
    <property type="evidence" value="ECO:0007669"/>
    <property type="project" value="EnsemblFungi"/>
</dbReference>
<organism evidence="10 11">
    <name type="scientific">Tetrapisispora phaffii (strain ATCC 24235 / CBS 4417 / NBRC 1672 / NRRL Y-8282 / UCD 70-5)</name>
    <name type="common">Yeast</name>
    <name type="synonym">Fabospora phaffii</name>
    <dbReference type="NCBI Taxonomy" id="1071381"/>
    <lineage>
        <taxon>Eukaryota</taxon>
        <taxon>Fungi</taxon>
        <taxon>Dikarya</taxon>
        <taxon>Ascomycota</taxon>
        <taxon>Saccharomycotina</taxon>
        <taxon>Saccharomycetes</taxon>
        <taxon>Saccharomycetales</taxon>
        <taxon>Saccharomycetaceae</taxon>
        <taxon>Tetrapisispora</taxon>
    </lineage>
</organism>
<dbReference type="AlphaFoldDB" id="G8BYR2"/>
<dbReference type="KEGG" id="tpf:TPHA_0J01830"/>
<dbReference type="Pfam" id="PF21895">
    <property type="entry name" value="MTHFR_C"/>
    <property type="match status" value="1"/>
</dbReference>
<dbReference type="InterPro" id="IPR004621">
    <property type="entry name" value="Fadh2_euk"/>
</dbReference>
<dbReference type="HOGENOM" id="CLU_025841_2_2_1"/>
<name>G8BYR2_TETPH</name>
<accession>G8BYR2</accession>
<dbReference type="NCBIfam" id="TIGR00677">
    <property type="entry name" value="fadh2_euk"/>
    <property type="match status" value="1"/>
</dbReference>
<sequence length="649" mass="73743">MRITEKLVRSNGDESNGNATTAATFSFEYFVPRTTQGVHNLYDRMDRMYQESLPQFIDVTWNAGGVNNNLTNEIVFTAQSVLGLETCMHLTCTNMDITTIDKALQQAYESGCQNILALRGDPPLTNVGDSVGKSGNGGVGGADITDGNADADTAASGVFHYAKDLVGYIRLKYGDYFDIGVAGYPEGHEEEKDSQLLTKFLKEKIDCGANFIVTQMFYDVDNFLNWCKLLRENGINVPIIPGVMPISTYAAFLRRARWCKINIPDEFLRKLEPVKDDDEAVREVGTQLLVDMCRKILDSGYVSHLHLYTMNLEKAPLMILDKLNLLPHFDLDKQIDSHMTNTETTAYFDQRNSNTNETTLSMLPWRKSLNPKRKNEEVRPIFWQKRPYTYVARTSKWAVDEFPNGRFGDSSSPAFGDLDLCGSTLIRQSPKKSFELWSTPKTMNDLALLVISYLKGDIKCLPWSDIPISNEIDVIFDHLIELNQRNIITINSQPQVNGVRSNVKDIGWGPKDGYVYQKQYLEFLLPKEKLSILEQELENNDILTFFAIDCNGNLSSNHPDGSKANAVTWGIFPGREVLQPTIVEKISFIAWKEEFYRILEDWRNIFINNENDDSVALLNHLINDYVLVNIVDNDYIDPEDKIFTLLKRI</sequence>
<dbReference type="OMA" id="AWKEEFY"/>
<dbReference type="Proteomes" id="UP000005666">
    <property type="component" value="Chromosome 10"/>
</dbReference>
<evidence type="ECO:0000313" key="11">
    <source>
        <dbReference type="Proteomes" id="UP000005666"/>
    </source>
</evidence>
<feature type="domain" description="MTHFR SAM-binding regulatory" evidence="9">
    <location>
        <begin position="362"/>
        <end position="636"/>
    </location>
</feature>
<keyword evidence="11" id="KW-1185">Reference proteome</keyword>
<dbReference type="UniPathway" id="UPA00193"/>
<comment type="cofactor">
    <cofactor evidence="1">
        <name>FAD</name>
        <dbReference type="ChEBI" id="CHEBI:57692"/>
    </cofactor>
</comment>
<dbReference type="Gene3D" id="3.20.20.220">
    <property type="match status" value="1"/>
</dbReference>
<comment type="pathway">
    <text evidence="2 8">One-carbon metabolism; tetrahydrofolate interconversion.</text>
</comment>
<dbReference type="OrthoDB" id="16284at2759"/>
<keyword evidence="7" id="KW-0560">Oxidoreductase</keyword>
<evidence type="ECO:0000256" key="1">
    <source>
        <dbReference type="ARBA" id="ARBA00001974"/>
    </source>
</evidence>
<evidence type="ECO:0000256" key="8">
    <source>
        <dbReference type="RuleBase" id="RU004254"/>
    </source>
</evidence>
<keyword evidence="5" id="KW-0274">FAD</keyword>
<dbReference type="PANTHER" id="PTHR45754">
    <property type="entry name" value="METHYLENETETRAHYDROFOLATE REDUCTASE"/>
    <property type="match status" value="1"/>
</dbReference>
<dbReference type="InterPro" id="IPR003171">
    <property type="entry name" value="Mehydrof_redctse-like"/>
</dbReference>
<dbReference type="InterPro" id="IPR053806">
    <property type="entry name" value="MTHFR_C"/>
</dbReference>
<dbReference type="GO" id="GO:0035999">
    <property type="term" value="P:tetrahydrofolate interconversion"/>
    <property type="evidence" value="ECO:0007669"/>
    <property type="project" value="UniProtKB-UniPathway"/>
</dbReference>
<evidence type="ECO:0000313" key="10">
    <source>
        <dbReference type="EMBL" id="CCE65004.1"/>
    </source>
</evidence>
<dbReference type="STRING" id="1071381.G8BYR2"/>
<reference evidence="10 11" key="1">
    <citation type="journal article" date="2011" name="Proc. Natl. Acad. Sci. U.S.A.">
        <title>Evolutionary erosion of yeast sex chromosomes by mating-type switching accidents.</title>
        <authorList>
            <person name="Gordon J.L."/>
            <person name="Armisen D."/>
            <person name="Proux-Wera E."/>
            <person name="Oheigeartaigh S.S."/>
            <person name="Byrne K.P."/>
            <person name="Wolfe K.H."/>
        </authorList>
    </citation>
    <scope>NUCLEOTIDE SEQUENCE [LARGE SCALE GENOMIC DNA]</scope>
    <source>
        <strain evidence="11">ATCC 24235 / CBS 4417 / NBRC 1672 / NRRL Y-8282 / UCD 70-5</strain>
    </source>
</reference>
<evidence type="ECO:0000256" key="4">
    <source>
        <dbReference type="ARBA" id="ARBA00022630"/>
    </source>
</evidence>
<dbReference type="GO" id="GO:0009086">
    <property type="term" value="P:methionine biosynthetic process"/>
    <property type="evidence" value="ECO:0007669"/>
    <property type="project" value="EnsemblFungi"/>
</dbReference>
<dbReference type="InterPro" id="IPR029041">
    <property type="entry name" value="FAD-linked_oxidoreductase-like"/>
</dbReference>
<dbReference type="RefSeq" id="XP_003687438.1">
    <property type="nucleotide sequence ID" value="XM_003687390.1"/>
</dbReference>
<dbReference type="PANTHER" id="PTHR45754:SF3">
    <property type="entry name" value="METHYLENETETRAHYDROFOLATE REDUCTASE (NADPH)"/>
    <property type="match status" value="1"/>
</dbReference>
<proteinExistence type="inferred from homology"/>
<dbReference type="CDD" id="cd00537">
    <property type="entry name" value="MTHFR"/>
    <property type="match status" value="1"/>
</dbReference>
<evidence type="ECO:0000256" key="5">
    <source>
        <dbReference type="ARBA" id="ARBA00022827"/>
    </source>
</evidence>
<evidence type="ECO:0000256" key="6">
    <source>
        <dbReference type="ARBA" id="ARBA00022857"/>
    </source>
</evidence>
<dbReference type="GeneID" id="11533129"/>